<evidence type="ECO:0000256" key="3">
    <source>
        <dbReference type="ARBA" id="ARBA00022679"/>
    </source>
</evidence>
<dbReference type="PANTHER" id="PTHR44942">
    <property type="entry name" value="METHYLTRANSF_11 DOMAIN-CONTAINING PROTEIN"/>
    <property type="match status" value="1"/>
</dbReference>
<dbReference type="Gene3D" id="3.40.50.150">
    <property type="entry name" value="Vaccinia Virus protein VP39"/>
    <property type="match status" value="1"/>
</dbReference>
<reference evidence="6 7" key="1">
    <citation type="submission" date="2019-04" db="EMBL/GenBank/DDBJ databases">
        <title>Streptomyces piniterrae sp. nov., a heliquinomycin-producing actinomycete isolated from rhizosphere soil of Pinus yunnanensis.</title>
        <authorList>
            <person name="Zhuang X."/>
            <person name="Zhao J."/>
        </authorList>
    </citation>
    <scope>NUCLEOTIDE SEQUENCE [LARGE SCALE GENOMIC DNA]</scope>
    <source>
        <strain evidence="7">jys28</strain>
    </source>
</reference>
<dbReference type="Proteomes" id="UP000308697">
    <property type="component" value="Unassembled WGS sequence"/>
</dbReference>
<evidence type="ECO:0000259" key="5">
    <source>
        <dbReference type="Pfam" id="PF08241"/>
    </source>
</evidence>
<feature type="region of interest" description="Disordered" evidence="4">
    <location>
        <begin position="1"/>
        <end position="35"/>
    </location>
</feature>
<evidence type="ECO:0000313" key="6">
    <source>
        <dbReference type="EMBL" id="TJZ58874.1"/>
    </source>
</evidence>
<dbReference type="EMBL" id="SUMB01000001">
    <property type="protein sequence ID" value="TJZ58874.1"/>
    <property type="molecule type" value="Genomic_DNA"/>
</dbReference>
<dbReference type="AlphaFoldDB" id="A0A4U0P802"/>
<organism evidence="6 7">
    <name type="scientific">Streptomyces piniterrae</name>
    <dbReference type="NCBI Taxonomy" id="2571125"/>
    <lineage>
        <taxon>Bacteria</taxon>
        <taxon>Bacillati</taxon>
        <taxon>Actinomycetota</taxon>
        <taxon>Actinomycetes</taxon>
        <taxon>Kitasatosporales</taxon>
        <taxon>Streptomycetaceae</taxon>
        <taxon>Streptomyces</taxon>
    </lineage>
</organism>
<evidence type="ECO:0000256" key="1">
    <source>
        <dbReference type="ARBA" id="ARBA00008361"/>
    </source>
</evidence>
<dbReference type="GO" id="GO:0008757">
    <property type="term" value="F:S-adenosylmethionine-dependent methyltransferase activity"/>
    <property type="evidence" value="ECO:0007669"/>
    <property type="project" value="InterPro"/>
</dbReference>
<protein>
    <submittedName>
        <fullName evidence="6">Class I SAM-dependent methyltransferase</fullName>
    </submittedName>
</protein>
<proteinExistence type="inferred from homology"/>
<evidence type="ECO:0000256" key="4">
    <source>
        <dbReference type="SAM" id="MobiDB-lite"/>
    </source>
</evidence>
<dbReference type="GO" id="GO:0032259">
    <property type="term" value="P:methylation"/>
    <property type="evidence" value="ECO:0007669"/>
    <property type="project" value="UniProtKB-KW"/>
</dbReference>
<evidence type="ECO:0000313" key="7">
    <source>
        <dbReference type="Proteomes" id="UP000308697"/>
    </source>
</evidence>
<gene>
    <name evidence="6" type="ORF">FCH28_01575</name>
</gene>
<dbReference type="Pfam" id="PF08241">
    <property type="entry name" value="Methyltransf_11"/>
    <property type="match status" value="1"/>
</dbReference>
<dbReference type="InterPro" id="IPR013216">
    <property type="entry name" value="Methyltransf_11"/>
</dbReference>
<name>A0A4U0P802_9ACTN</name>
<feature type="domain" description="Methyltransferase type 11" evidence="5">
    <location>
        <begin position="58"/>
        <end position="145"/>
    </location>
</feature>
<comment type="caution">
    <text evidence="6">The sequence shown here is derived from an EMBL/GenBank/DDBJ whole genome shotgun (WGS) entry which is preliminary data.</text>
</comment>
<dbReference type="InterPro" id="IPR029063">
    <property type="entry name" value="SAM-dependent_MTases_sf"/>
</dbReference>
<accession>A0A4U0P802</accession>
<dbReference type="OrthoDB" id="9797252at2"/>
<dbReference type="PANTHER" id="PTHR44942:SF4">
    <property type="entry name" value="METHYLTRANSFERASE TYPE 11 DOMAIN-CONTAINING PROTEIN"/>
    <property type="match status" value="1"/>
</dbReference>
<dbReference type="CDD" id="cd02440">
    <property type="entry name" value="AdoMet_MTases"/>
    <property type="match status" value="1"/>
</dbReference>
<keyword evidence="3 6" id="KW-0808">Transferase</keyword>
<evidence type="ECO:0000256" key="2">
    <source>
        <dbReference type="ARBA" id="ARBA00022603"/>
    </source>
</evidence>
<sequence>MPTIPPERVQPSPQEPHRHRQVAESFGADPERYDRARPRYPDAMVARIVAESPGPDVLDVGIGTGIAARQFQAAACQVLGVEVDARLAEWARRCGLDVEVAAFEAWDPAGRLFDAVVSGQAWHWVDPVAGAAKAARALRPGGRLAVFWNVDQPPSELAKAFAEVYRRAMPDSLAAGRWTKTSSDGHALLCGKAADGIRETGAFGAPAQWRFDWERRYTRDEWLDQVPTTGGHAQLPAAEREEVLTGIAAAIDAVGGGFTMRYATVVVSATRAGAA</sequence>
<dbReference type="RefSeq" id="WP_136737826.1">
    <property type="nucleotide sequence ID" value="NZ_SUMB01000001.1"/>
</dbReference>
<comment type="similarity">
    <text evidence="1">Belongs to the methyltransferase superfamily.</text>
</comment>
<keyword evidence="7" id="KW-1185">Reference proteome</keyword>
<keyword evidence="2 6" id="KW-0489">Methyltransferase</keyword>
<dbReference type="SUPFAM" id="SSF53335">
    <property type="entry name" value="S-adenosyl-L-methionine-dependent methyltransferases"/>
    <property type="match status" value="1"/>
</dbReference>
<dbReference type="InterPro" id="IPR051052">
    <property type="entry name" value="Diverse_substrate_MTase"/>
</dbReference>